<dbReference type="InterPro" id="IPR016024">
    <property type="entry name" value="ARM-type_fold"/>
</dbReference>
<evidence type="ECO:0000256" key="2">
    <source>
        <dbReference type="ARBA" id="ARBA00014076"/>
    </source>
</evidence>
<dbReference type="PANTHER" id="PTHR13387:SF9">
    <property type="entry name" value="PROTEIN HGH1 HOMOLOG"/>
    <property type="match status" value="1"/>
</dbReference>
<dbReference type="Proteomes" id="UP000836788">
    <property type="component" value="Chromosome 7"/>
</dbReference>
<dbReference type="Pfam" id="PF04063">
    <property type="entry name" value="DUF383"/>
    <property type="match status" value="1"/>
</dbReference>
<evidence type="ECO:0000259" key="5">
    <source>
        <dbReference type="Pfam" id="PF04064"/>
    </source>
</evidence>
<dbReference type="InterPro" id="IPR007206">
    <property type="entry name" value="Protein_HGH1_C"/>
</dbReference>
<comment type="similarity">
    <text evidence="1">Belongs to the HGH1 family.</text>
</comment>
<feature type="domain" description="Protein HGH1 C-terminal" evidence="5">
    <location>
        <begin position="342"/>
        <end position="396"/>
    </location>
</feature>
<feature type="domain" description="Protein HGH1 N-terminal" evidence="4">
    <location>
        <begin position="130"/>
        <end position="336"/>
    </location>
</feature>
<protein>
    <recommendedName>
        <fullName evidence="2">Protein HGH1 homolog</fullName>
    </recommendedName>
</protein>
<dbReference type="Gene3D" id="1.25.10.10">
    <property type="entry name" value="Leucine-rich Repeat Variant"/>
    <property type="match status" value="1"/>
</dbReference>
<dbReference type="Pfam" id="PF04064">
    <property type="entry name" value="DUF384"/>
    <property type="match status" value="1"/>
</dbReference>
<evidence type="ECO:0000256" key="1">
    <source>
        <dbReference type="ARBA" id="ARBA00006712"/>
    </source>
</evidence>
<evidence type="ECO:0000313" key="6">
    <source>
        <dbReference type="EMBL" id="CAG9293076.1"/>
    </source>
</evidence>
<reference evidence="6" key="1">
    <citation type="submission" date="2022-02" db="EMBL/GenBank/DDBJ databases">
        <authorList>
            <person name="Giguere J D."/>
        </authorList>
    </citation>
    <scope>NUCLEOTIDE SEQUENCE</scope>
    <source>
        <strain evidence="6">CCAP 1055/1</strain>
    </source>
</reference>
<dbReference type="InterPro" id="IPR007205">
    <property type="entry name" value="Protein_HGH1_N"/>
</dbReference>
<feature type="region of interest" description="Disordered" evidence="3">
    <location>
        <begin position="392"/>
        <end position="428"/>
    </location>
</feature>
<organism evidence="6">
    <name type="scientific">Phaeodactylum tricornutum</name>
    <name type="common">Diatom</name>
    <dbReference type="NCBI Taxonomy" id="2850"/>
    <lineage>
        <taxon>Eukaryota</taxon>
        <taxon>Sar</taxon>
        <taxon>Stramenopiles</taxon>
        <taxon>Ochrophyta</taxon>
        <taxon>Bacillariophyta</taxon>
        <taxon>Bacillariophyceae</taxon>
        <taxon>Bacillariophycidae</taxon>
        <taxon>Naviculales</taxon>
        <taxon>Phaeodactylaceae</taxon>
        <taxon>Phaeodactylum</taxon>
    </lineage>
</organism>
<sequence>MVEVEDVEETQLYADLRGFLLHADPTRTDVRRAATEAVLQVRDTPGRTQMVRHGIVPALARNVSHDDPHVAISALRGLVQLSAHGPSANQAVEDLTQAGGLNRMLEIVLSRPEDGSGEKNTGADWKQRVNLAMALLANMTRVEKGAVELVGRSLPDRAIVKPLADADNTAESGILPTKPSLELILARFLNTSFIESTDYDALEGEVLDSDPSDPYQHFAAVLMNATQVEAGRQFALRIHRNPNRKDDLGWTVLERILVQLKSPNPLRRRGVAGTIRNCCLERDAAWWMLHVLNITKHILYPLAGPEELDLDEKKGLDPDLWLEGPDKKREPDHYTRLFLVEAILLLCSTGRKNREQLRLNRAYVVLKWADMVEEQEDVSECINECVQYLRRDEEGTEEGSSDKLVHDAYNKPSIAQQVGTSADFDDVD</sequence>
<dbReference type="EMBL" id="OU594948">
    <property type="protein sequence ID" value="CAG9293076.1"/>
    <property type="molecule type" value="Genomic_DNA"/>
</dbReference>
<accession>A0A8J9TE50</accession>
<proteinExistence type="inferred from homology"/>
<dbReference type="AlphaFoldDB" id="A0A8J9TE50"/>
<dbReference type="InterPro" id="IPR039717">
    <property type="entry name" value="Hgh1"/>
</dbReference>
<dbReference type="PANTHER" id="PTHR13387">
    <property type="entry name" value="PROTEIN HGH1 HOMOLOG"/>
    <property type="match status" value="1"/>
</dbReference>
<name>A0A8J9TE50_PHATR</name>
<feature type="compositionally biased region" description="Basic and acidic residues" evidence="3">
    <location>
        <begin position="400"/>
        <end position="409"/>
    </location>
</feature>
<evidence type="ECO:0000256" key="3">
    <source>
        <dbReference type="SAM" id="MobiDB-lite"/>
    </source>
</evidence>
<gene>
    <name evidence="6" type="ORF">PTTT1_LOCUS50399</name>
</gene>
<dbReference type="InterPro" id="IPR011989">
    <property type="entry name" value="ARM-like"/>
</dbReference>
<evidence type="ECO:0000259" key="4">
    <source>
        <dbReference type="Pfam" id="PF04063"/>
    </source>
</evidence>
<dbReference type="SUPFAM" id="SSF48371">
    <property type="entry name" value="ARM repeat"/>
    <property type="match status" value="1"/>
</dbReference>